<name>A0ABQ0DAI0_9EUKA</name>
<evidence type="ECO:0000256" key="5">
    <source>
        <dbReference type="ARBA" id="ARBA00023136"/>
    </source>
</evidence>
<organism evidence="8 9">
    <name type="scientific">Entamoeba nuttalli</name>
    <dbReference type="NCBI Taxonomy" id="412467"/>
    <lineage>
        <taxon>Eukaryota</taxon>
        <taxon>Amoebozoa</taxon>
        <taxon>Evosea</taxon>
        <taxon>Archamoebae</taxon>
        <taxon>Mastigamoebida</taxon>
        <taxon>Entamoebidae</taxon>
        <taxon>Entamoeba</taxon>
    </lineage>
</organism>
<evidence type="ECO:0000313" key="9">
    <source>
        <dbReference type="Proteomes" id="UP001628156"/>
    </source>
</evidence>
<protein>
    <submittedName>
        <fullName evidence="8">Uncharacterized protein</fullName>
    </submittedName>
</protein>
<evidence type="ECO:0000256" key="3">
    <source>
        <dbReference type="ARBA" id="ARBA00022692"/>
    </source>
</evidence>
<evidence type="ECO:0000256" key="1">
    <source>
        <dbReference type="ARBA" id="ARBA00004141"/>
    </source>
</evidence>
<sequence>MFSNYSLADDWVEPLSSALNVPLDQVKYFSNAVLAAPICFGLRYLPNNPNIKHIVYGTLGMVFSYLLFGMEFITVFFTTIPVYLIMKYNKTQKAANICFIITFGYLLYRHIYLYFNMYLVWTLEFTTTHMIITLKLTAFAFSVANSFKKELTPYLEAHKINKYPSIIEFYGFIFFYPGLFSGPSLEYRDYMSFIDMSRFNLIKGKELPKIPILKFLEHYIGGIIIYFIYAYINSNPLPDPEYYILEHPETCSIWWKLLTIWWTVSTIRLKYYGTWKLTESLGEISGCGYTGRTKEGKDEFLLYRNVSIIEFEVCRSCKVNMDLWNTYVQKWLKNYVYVSMIGTPLERYKTSLTMAVCAFWHGVYPGYYMSFFVLGFDKDLSNLIYKRLDPYMRMKFGEGSIVWNGYDILLRIFNHWHLNYAVYPFMRFELIPSLIVVYRTYFLGYLIPLILYLWLTYYPPHLTYEKIKKEKLQQQKDSTLLKKED</sequence>
<dbReference type="PANTHER" id="PTHR13906">
    <property type="entry name" value="PORCUPINE"/>
    <property type="match status" value="1"/>
</dbReference>
<gene>
    <name evidence="8" type="ORF">ENUP19_0046G0004</name>
</gene>
<keyword evidence="4 7" id="KW-1133">Transmembrane helix</keyword>
<keyword evidence="9" id="KW-1185">Reference proteome</keyword>
<evidence type="ECO:0000313" key="8">
    <source>
        <dbReference type="EMBL" id="GAB1219863.1"/>
    </source>
</evidence>
<keyword evidence="6" id="KW-0012">Acyltransferase</keyword>
<keyword evidence="5 7" id="KW-0472">Membrane</keyword>
<dbReference type="InterPro" id="IPR004299">
    <property type="entry name" value="MBOAT_fam"/>
</dbReference>
<evidence type="ECO:0000256" key="4">
    <source>
        <dbReference type="ARBA" id="ARBA00022989"/>
    </source>
</evidence>
<keyword evidence="3 7" id="KW-0812">Transmembrane</keyword>
<accession>A0ABQ0DAI0</accession>
<proteinExistence type="predicted"/>
<feature type="transmembrane region" description="Helical" evidence="7">
    <location>
        <begin position="97"/>
        <end position="115"/>
    </location>
</feature>
<feature type="transmembrane region" description="Helical" evidence="7">
    <location>
        <begin position="127"/>
        <end position="147"/>
    </location>
</feature>
<evidence type="ECO:0000256" key="2">
    <source>
        <dbReference type="ARBA" id="ARBA00022679"/>
    </source>
</evidence>
<dbReference type="Pfam" id="PF03062">
    <property type="entry name" value="MBOAT"/>
    <property type="match status" value="1"/>
</dbReference>
<dbReference type="PANTHER" id="PTHR13906:SF4">
    <property type="entry name" value="LYSOPHOSPHOLIPID ACYLTRANSFERASE 6"/>
    <property type="match status" value="1"/>
</dbReference>
<dbReference type="Proteomes" id="UP001628156">
    <property type="component" value="Unassembled WGS sequence"/>
</dbReference>
<evidence type="ECO:0000256" key="6">
    <source>
        <dbReference type="ARBA" id="ARBA00023315"/>
    </source>
</evidence>
<feature type="transmembrane region" description="Helical" evidence="7">
    <location>
        <begin position="65"/>
        <end position="85"/>
    </location>
</feature>
<keyword evidence="2" id="KW-0808">Transferase</keyword>
<reference evidence="8 9" key="1">
    <citation type="journal article" date="2019" name="PLoS Negl. Trop. Dis.">
        <title>Whole genome sequencing of Entamoeba nuttalli reveals mammalian host-related molecular signatures and a novel octapeptide-repeat surface protein.</title>
        <authorList>
            <person name="Tanaka M."/>
            <person name="Makiuchi T."/>
            <person name="Komiyama T."/>
            <person name="Shiina T."/>
            <person name="Osaki K."/>
            <person name="Tachibana H."/>
        </authorList>
    </citation>
    <scope>NUCLEOTIDE SEQUENCE [LARGE SCALE GENOMIC DNA]</scope>
    <source>
        <strain evidence="8 9">P19-061405</strain>
    </source>
</reference>
<feature type="transmembrane region" description="Helical" evidence="7">
    <location>
        <begin position="436"/>
        <end position="455"/>
    </location>
</feature>
<dbReference type="EMBL" id="BAAFRS010000046">
    <property type="protein sequence ID" value="GAB1219863.1"/>
    <property type="molecule type" value="Genomic_DNA"/>
</dbReference>
<comment type="subcellular location">
    <subcellularLocation>
        <location evidence="1">Membrane</location>
        <topology evidence="1">Multi-pass membrane protein</topology>
    </subcellularLocation>
</comment>
<comment type="caution">
    <text evidence="8">The sequence shown here is derived from an EMBL/GenBank/DDBJ whole genome shotgun (WGS) entry which is preliminary data.</text>
</comment>
<evidence type="ECO:0000256" key="7">
    <source>
        <dbReference type="SAM" id="Phobius"/>
    </source>
</evidence>
<dbReference type="InterPro" id="IPR049941">
    <property type="entry name" value="LPLAT_7/PORCN-like"/>
</dbReference>
<feature type="transmembrane region" description="Helical" evidence="7">
    <location>
        <begin position="212"/>
        <end position="232"/>
    </location>
</feature>